<evidence type="ECO:0000259" key="3">
    <source>
        <dbReference type="PROSITE" id="PS51186"/>
    </source>
</evidence>
<evidence type="ECO:0000256" key="2">
    <source>
        <dbReference type="ARBA" id="ARBA00023315"/>
    </source>
</evidence>
<name>A0A1X1DER8_9GAMM</name>
<dbReference type="InterPro" id="IPR016181">
    <property type="entry name" value="Acyl_CoA_acyltransferase"/>
</dbReference>
<dbReference type="AlphaFoldDB" id="A0A1X1DER8"/>
<dbReference type="PANTHER" id="PTHR43877">
    <property type="entry name" value="AMINOALKYLPHOSPHONATE N-ACETYLTRANSFERASE-RELATED-RELATED"/>
    <property type="match status" value="1"/>
</dbReference>
<comment type="caution">
    <text evidence="4">The sequence shown here is derived from an EMBL/GenBank/DDBJ whole genome shotgun (WGS) entry which is preliminary data.</text>
</comment>
<keyword evidence="5" id="KW-1185">Reference proteome</keyword>
<dbReference type="Gene3D" id="3.40.630.30">
    <property type="match status" value="1"/>
</dbReference>
<dbReference type="Proteomes" id="UP000193104">
    <property type="component" value="Unassembled WGS sequence"/>
</dbReference>
<dbReference type="RefSeq" id="WP_128599244.1">
    <property type="nucleotide sequence ID" value="NZ_MLFS01000001.1"/>
</dbReference>
<gene>
    <name evidence="4" type="ORF">HA48_00235</name>
</gene>
<reference evidence="4 5" key="1">
    <citation type="journal article" date="2017" name="Antonie Van Leeuwenhoek">
        <title>Phylogenomic resolution of the bacterial genus Pantoea and its relationship with Erwinia and Tatumella.</title>
        <authorList>
            <person name="Palmer M."/>
            <person name="Steenkamp E.T."/>
            <person name="Coetzee M.P."/>
            <person name="Chan W.Y."/>
            <person name="van Zyl E."/>
            <person name="De Maayer P."/>
            <person name="Coutinho T.A."/>
            <person name="Blom J."/>
            <person name="Smits T.H."/>
            <person name="Duffy B."/>
            <person name="Venter S.N."/>
        </authorList>
    </citation>
    <scope>NUCLEOTIDE SEQUENCE [LARGE SCALE GENOMIC DNA]</scope>
    <source>
        <strain evidence="4 5">LMG 26277</strain>
    </source>
</reference>
<dbReference type="Pfam" id="PF00583">
    <property type="entry name" value="Acetyltransf_1"/>
    <property type="match status" value="1"/>
</dbReference>
<dbReference type="InterPro" id="IPR000182">
    <property type="entry name" value="GNAT_dom"/>
</dbReference>
<dbReference type="OrthoDB" id="336415at2"/>
<dbReference type="SUPFAM" id="SSF55729">
    <property type="entry name" value="Acyl-CoA N-acyltransferases (Nat)"/>
    <property type="match status" value="1"/>
</dbReference>
<evidence type="ECO:0000256" key="1">
    <source>
        <dbReference type="ARBA" id="ARBA00022679"/>
    </source>
</evidence>
<dbReference type="CDD" id="cd04301">
    <property type="entry name" value="NAT_SF"/>
    <property type="match status" value="1"/>
</dbReference>
<accession>A0A1X1DER8</accession>
<proteinExistence type="predicted"/>
<keyword evidence="1 4" id="KW-0808">Transferase</keyword>
<evidence type="ECO:0000313" key="4">
    <source>
        <dbReference type="EMBL" id="ORM75192.1"/>
    </source>
</evidence>
<dbReference type="GO" id="GO:0016747">
    <property type="term" value="F:acyltransferase activity, transferring groups other than amino-acyl groups"/>
    <property type="evidence" value="ECO:0007669"/>
    <property type="project" value="InterPro"/>
</dbReference>
<dbReference type="PANTHER" id="PTHR43877:SF8">
    <property type="entry name" value="N-ACETYLGLUTAMATE SYNTHASE-RELATED"/>
    <property type="match status" value="1"/>
</dbReference>
<feature type="domain" description="N-acetyltransferase" evidence="3">
    <location>
        <begin position="4"/>
        <end position="164"/>
    </location>
</feature>
<dbReference type="InterPro" id="IPR050832">
    <property type="entry name" value="Bact_Acetyltransf"/>
</dbReference>
<dbReference type="STRING" id="1076551.HA48_00235"/>
<organism evidence="4 5">
    <name type="scientific">Pantoea wallisii</name>
    <dbReference type="NCBI Taxonomy" id="1076551"/>
    <lineage>
        <taxon>Bacteria</taxon>
        <taxon>Pseudomonadati</taxon>
        <taxon>Pseudomonadota</taxon>
        <taxon>Gammaproteobacteria</taxon>
        <taxon>Enterobacterales</taxon>
        <taxon>Erwiniaceae</taxon>
        <taxon>Pantoea</taxon>
    </lineage>
</organism>
<evidence type="ECO:0000313" key="5">
    <source>
        <dbReference type="Proteomes" id="UP000193104"/>
    </source>
</evidence>
<dbReference type="PROSITE" id="PS51186">
    <property type="entry name" value="GNAT"/>
    <property type="match status" value="1"/>
</dbReference>
<sequence length="164" mass="18266">MSQIVIRHATPADAAALTHVYSQEETQAGTLHLPYQSPALWQERLNNMRPGMVMLVACIDDRVAGQLTLEVQSTARRRHAATIGMGVDPAFHRRGAGKALMAAMVDLCDNWLQVTRVELTVFTDNEKAIGLYRQFGFEIEGTAKRFAVRNGERIDAHYMARVKG</sequence>
<protein>
    <submittedName>
        <fullName evidence="4">GNAT family N-acetyltransferase</fullName>
    </submittedName>
</protein>
<dbReference type="EMBL" id="MLFS01000001">
    <property type="protein sequence ID" value="ORM75192.1"/>
    <property type="molecule type" value="Genomic_DNA"/>
</dbReference>
<keyword evidence="2" id="KW-0012">Acyltransferase</keyword>